<evidence type="ECO:0000313" key="2">
    <source>
        <dbReference type="Proteomes" id="UP001329825"/>
    </source>
</evidence>
<evidence type="ECO:0000313" key="1">
    <source>
        <dbReference type="EMBL" id="WRT63242.1"/>
    </source>
</evidence>
<dbReference type="EMBL" id="CP141881">
    <property type="protein sequence ID" value="WRT63242.1"/>
    <property type="molecule type" value="Genomic_DNA"/>
</dbReference>
<name>A0ABZ1CPG1_9TREE</name>
<keyword evidence="2" id="KW-1185">Reference proteome</keyword>
<dbReference type="Proteomes" id="UP001329825">
    <property type="component" value="Chromosome 1"/>
</dbReference>
<reference evidence="1 2" key="1">
    <citation type="submission" date="2024-01" db="EMBL/GenBank/DDBJ databases">
        <title>Comparative genomics of Cryptococcus and Kwoniella reveals pathogenesis evolution and contrasting modes of karyotype evolution via chromosome fusion or intercentromeric recombination.</title>
        <authorList>
            <person name="Coelho M.A."/>
            <person name="David-Palma M."/>
            <person name="Shea T."/>
            <person name="Bowers K."/>
            <person name="McGinley-Smith S."/>
            <person name="Mohammad A.W."/>
            <person name="Gnirke A."/>
            <person name="Yurkov A.M."/>
            <person name="Nowrousian M."/>
            <person name="Sun S."/>
            <person name="Cuomo C.A."/>
            <person name="Heitman J."/>
        </authorList>
    </citation>
    <scope>NUCLEOTIDE SEQUENCE [LARGE SCALE GENOMIC DNA]</scope>
    <source>
        <strain evidence="1">CBS 11374</strain>
    </source>
</reference>
<dbReference type="GeneID" id="87952276"/>
<accession>A0ABZ1CPG1</accession>
<organism evidence="1 2">
    <name type="scientific">Kwoniella shivajii</name>
    <dbReference type="NCBI Taxonomy" id="564305"/>
    <lineage>
        <taxon>Eukaryota</taxon>
        <taxon>Fungi</taxon>
        <taxon>Dikarya</taxon>
        <taxon>Basidiomycota</taxon>
        <taxon>Agaricomycotina</taxon>
        <taxon>Tremellomycetes</taxon>
        <taxon>Tremellales</taxon>
        <taxon>Cryptococcaceae</taxon>
        <taxon>Kwoniella</taxon>
    </lineage>
</organism>
<protein>
    <submittedName>
        <fullName evidence="1">Uncharacterized protein</fullName>
    </submittedName>
</protein>
<dbReference type="RefSeq" id="XP_062787982.1">
    <property type="nucleotide sequence ID" value="XM_062931931.1"/>
</dbReference>
<sequence length="135" mass="15348">MHLFNTDDDPITLEELDATHLEHWPKLYANVTEEVEAYLKNIIPCPPPNSPPPDYRKLPLGSAANRWFPKSFTEYKEPSLQEQTWEDIGTRSGKEIPLEAFVKGGKLVVPAENCAVCAGYRWGQKAFAPYPYQVK</sequence>
<proteinExistence type="predicted"/>
<gene>
    <name evidence="1" type="ORF">IL334_000145</name>
</gene>